<protein>
    <recommendedName>
        <fullName evidence="7">Glutaredoxin domain-containing protein</fullName>
    </recommendedName>
</protein>
<dbReference type="PANTHER" id="PTHR10293">
    <property type="entry name" value="GLUTAREDOXIN FAMILY MEMBER"/>
    <property type="match status" value="1"/>
</dbReference>
<dbReference type="SUPFAM" id="SSF52833">
    <property type="entry name" value="Thioredoxin-like"/>
    <property type="match status" value="1"/>
</dbReference>
<evidence type="ECO:0000259" key="7">
    <source>
        <dbReference type="Pfam" id="PF00462"/>
    </source>
</evidence>
<keyword evidence="1" id="KW-0001">2Fe-2S</keyword>
<organism evidence="8 9">
    <name type="scientific">Theileria orientalis</name>
    <dbReference type="NCBI Taxonomy" id="68886"/>
    <lineage>
        <taxon>Eukaryota</taxon>
        <taxon>Sar</taxon>
        <taxon>Alveolata</taxon>
        <taxon>Apicomplexa</taxon>
        <taxon>Aconoidasida</taxon>
        <taxon>Piroplasmida</taxon>
        <taxon>Theileriidae</taxon>
        <taxon>Theileria</taxon>
    </lineage>
</organism>
<name>A0A976M916_THEOR</name>
<reference evidence="8" key="1">
    <citation type="submission" date="2022-07" db="EMBL/GenBank/DDBJ databases">
        <title>Evaluation of T. orientalis genome assembly methods using nanopore sequencing and analysis of variation between genomes.</title>
        <authorList>
            <person name="Yam J."/>
            <person name="Micallef M.L."/>
            <person name="Liu M."/>
            <person name="Djordjevic S.P."/>
            <person name="Bogema D.R."/>
            <person name="Jenkins C."/>
        </authorList>
    </citation>
    <scope>NUCLEOTIDE SEQUENCE</scope>
    <source>
        <strain evidence="8">Fish Creek</strain>
    </source>
</reference>
<feature type="region of interest" description="Disordered" evidence="6">
    <location>
        <begin position="1"/>
        <end position="20"/>
    </location>
</feature>
<feature type="compositionally biased region" description="Polar residues" evidence="6">
    <location>
        <begin position="11"/>
        <end position="20"/>
    </location>
</feature>
<dbReference type="PANTHER" id="PTHR10293:SF72">
    <property type="entry name" value="MONOTHIOL GLUTAREDOXIN-S14, CHLOROPLASTIC"/>
    <property type="match status" value="1"/>
</dbReference>
<evidence type="ECO:0000313" key="8">
    <source>
        <dbReference type="EMBL" id="UKJ89477.1"/>
    </source>
</evidence>
<keyword evidence="5" id="KW-0676">Redox-active center</keyword>
<dbReference type="EMBL" id="CP056067">
    <property type="protein sequence ID" value="UKJ89477.1"/>
    <property type="molecule type" value="Genomic_DNA"/>
</dbReference>
<dbReference type="Proteomes" id="UP000244803">
    <property type="component" value="Chromosome 4"/>
</dbReference>
<keyword evidence="2" id="KW-0479">Metal-binding</keyword>
<gene>
    <name evidence="8" type="ORF">MACJ_002728</name>
</gene>
<evidence type="ECO:0000256" key="1">
    <source>
        <dbReference type="ARBA" id="ARBA00022714"/>
    </source>
</evidence>
<dbReference type="InterPro" id="IPR033658">
    <property type="entry name" value="GRX_PICOT-like"/>
</dbReference>
<dbReference type="InterPro" id="IPR002109">
    <property type="entry name" value="Glutaredoxin"/>
</dbReference>
<evidence type="ECO:0000256" key="4">
    <source>
        <dbReference type="ARBA" id="ARBA00023014"/>
    </source>
</evidence>
<dbReference type="InterPro" id="IPR036249">
    <property type="entry name" value="Thioredoxin-like_sf"/>
</dbReference>
<dbReference type="AlphaFoldDB" id="A0A976M916"/>
<evidence type="ECO:0000313" key="9">
    <source>
        <dbReference type="Proteomes" id="UP000244803"/>
    </source>
</evidence>
<dbReference type="PROSITE" id="PS51354">
    <property type="entry name" value="GLUTAREDOXIN_2"/>
    <property type="match status" value="1"/>
</dbReference>
<dbReference type="GO" id="GO:0046872">
    <property type="term" value="F:metal ion binding"/>
    <property type="evidence" value="ECO:0007669"/>
    <property type="project" value="UniProtKB-KW"/>
</dbReference>
<evidence type="ECO:0000256" key="5">
    <source>
        <dbReference type="ARBA" id="ARBA00023284"/>
    </source>
</evidence>
<feature type="domain" description="Glutaredoxin" evidence="7">
    <location>
        <begin position="43"/>
        <end position="108"/>
    </location>
</feature>
<dbReference type="Pfam" id="PF00462">
    <property type="entry name" value="Glutaredoxin"/>
    <property type="match status" value="1"/>
</dbReference>
<evidence type="ECO:0000256" key="2">
    <source>
        <dbReference type="ARBA" id="ARBA00022723"/>
    </source>
</evidence>
<dbReference type="OrthoDB" id="415696at2759"/>
<dbReference type="CDD" id="cd03028">
    <property type="entry name" value="GRX_PICOT_like"/>
    <property type="match status" value="1"/>
</dbReference>
<keyword evidence="3" id="KW-0408">Iron</keyword>
<sequence length="127" mass="14659">MNSKLDDLGPRSNNITRRTFSTEGDLEKEIEEKLKKTIESEKILIFIKGTPEDPQCKYSAKMIEILNNYKLNDYAYINVFSHELLRKCVKNVSNWPTFPQLYIKGKLIGGCDVVDELHSSGELEKLF</sequence>
<accession>A0A976M916</accession>
<proteinExistence type="predicted"/>
<dbReference type="InterPro" id="IPR004480">
    <property type="entry name" value="Monothiol_GRX-rel"/>
</dbReference>
<keyword evidence="4" id="KW-0411">Iron-sulfur</keyword>
<evidence type="ECO:0000256" key="6">
    <source>
        <dbReference type="SAM" id="MobiDB-lite"/>
    </source>
</evidence>
<dbReference type="Gene3D" id="3.40.30.10">
    <property type="entry name" value="Glutaredoxin"/>
    <property type="match status" value="1"/>
</dbReference>
<dbReference type="GO" id="GO:0051537">
    <property type="term" value="F:2 iron, 2 sulfur cluster binding"/>
    <property type="evidence" value="ECO:0007669"/>
    <property type="project" value="UniProtKB-KW"/>
</dbReference>
<evidence type="ECO:0000256" key="3">
    <source>
        <dbReference type="ARBA" id="ARBA00023004"/>
    </source>
</evidence>